<dbReference type="PROSITE" id="PS00723">
    <property type="entry name" value="POLYPRENYL_SYNTHASE_1"/>
    <property type="match status" value="1"/>
</dbReference>
<dbReference type="SUPFAM" id="SSF48403">
    <property type="entry name" value="Ankyrin repeat"/>
    <property type="match status" value="1"/>
</dbReference>
<organism evidence="9 10">
    <name type="scientific">Cercospora berteroae</name>
    <dbReference type="NCBI Taxonomy" id="357750"/>
    <lineage>
        <taxon>Eukaryota</taxon>
        <taxon>Fungi</taxon>
        <taxon>Dikarya</taxon>
        <taxon>Ascomycota</taxon>
        <taxon>Pezizomycotina</taxon>
        <taxon>Dothideomycetes</taxon>
        <taxon>Dothideomycetidae</taxon>
        <taxon>Mycosphaerellales</taxon>
        <taxon>Mycosphaerellaceae</taxon>
        <taxon>Cercospora</taxon>
    </lineage>
</organism>
<comment type="caution">
    <text evidence="9">The sequence shown here is derived from an EMBL/GenBank/DDBJ whole genome shotgun (WGS) entry which is preliminary data.</text>
</comment>
<feature type="region of interest" description="Disordered" evidence="8">
    <location>
        <begin position="635"/>
        <end position="679"/>
    </location>
</feature>
<dbReference type="GO" id="GO:0046165">
    <property type="term" value="P:alcohol biosynthetic process"/>
    <property type="evidence" value="ECO:0007669"/>
    <property type="project" value="UniProtKB-ARBA"/>
</dbReference>
<evidence type="ECO:0000313" key="9">
    <source>
        <dbReference type="EMBL" id="PPJ53836.1"/>
    </source>
</evidence>
<dbReference type="InterPro" id="IPR036770">
    <property type="entry name" value="Ankyrin_rpt-contain_sf"/>
</dbReference>
<dbReference type="STRING" id="357750.A0A2S6C2A8"/>
<keyword evidence="3" id="KW-0808">Transferase</keyword>
<dbReference type="CDD" id="cd00685">
    <property type="entry name" value="Trans_IPPS_HT"/>
    <property type="match status" value="1"/>
</dbReference>
<feature type="repeat" description="ANK" evidence="7">
    <location>
        <begin position="521"/>
        <end position="553"/>
    </location>
</feature>
<comment type="cofactor">
    <cofactor evidence="1">
        <name>Mg(2+)</name>
        <dbReference type="ChEBI" id="CHEBI:18420"/>
    </cofactor>
</comment>
<evidence type="ECO:0000256" key="6">
    <source>
        <dbReference type="ARBA" id="ARBA00023229"/>
    </source>
</evidence>
<dbReference type="PROSITE" id="PS50088">
    <property type="entry name" value="ANK_REPEAT"/>
    <property type="match status" value="2"/>
</dbReference>
<feature type="region of interest" description="Disordered" evidence="8">
    <location>
        <begin position="80"/>
        <end position="111"/>
    </location>
</feature>
<reference evidence="10" key="1">
    <citation type="journal article" date="2017" name="bioRxiv">
        <title>Conservation of a gene cluster reveals novel cercosporin biosynthetic mechanisms and extends production to the genus Colletotrichum.</title>
        <authorList>
            <person name="de Jonge R."/>
            <person name="Ebert M.K."/>
            <person name="Huitt-Roehl C.R."/>
            <person name="Pal P."/>
            <person name="Suttle J.C."/>
            <person name="Spanner R.E."/>
            <person name="Neubauer J.D."/>
            <person name="Jurick W.M.II."/>
            <person name="Stott K.A."/>
            <person name="Secor G.A."/>
            <person name="Thomma B.P.H.J."/>
            <person name="Van de Peer Y."/>
            <person name="Townsend C.A."/>
            <person name="Bolton M.D."/>
        </authorList>
    </citation>
    <scope>NUCLEOTIDE SEQUENCE [LARGE SCALE GENOMIC DNA]</scope>
    <source>
        <strain evidence="10">CBS538.71</strain>
    </source>
</reference>
<dbReference type="Pfam" id="PF12796">
    <property type="entry name" value="Ank_2"/>
    <property type="match status" value="1"/>
</dbReference>
<evidence type="ECO:0000256" key="5">
    <source>
        <dbReference type="ARBA" id="ARBA00022842"/>
    </source>
</evidence>
<dbReference type="AlphaFoldDB" id="A0A2S6C2A8"/>
<comment type="similarity">
    <text evidence="2">Belongs to the FPP/GGPP synthase family.</text>
</comment>
<dbReference type="Pfam" id="PF00023">
    <property type="entry name" value="Ank"/>
    <property type="match status" value="1"/>
</dbReference>
<evidence type="ECO:0000256" key="4">
    <source>
        <dbReference type="ARBA" id="ARBA00022723"/>
    </source>
</evidence>
<dbReference type="InterPro" id="IPR002110">
    <property type="entry name" value="Ankyrin_rpt"/>
</dbReference>
<dbReference type="PANTHER" id="PTHR12001">
    <property type="entry name" value="GERANYLGERANYL PYROPHOSPHATE SYNTHASE"/>
    <property type="match status" value="1"/>
</dbReference>
<accession>A0A2S6C2A8</accession>
<keyword evidence="4" id="KW-0479">Metal-binding</keyword>
<dbReference type="PROSITE" id="PS50297">
    <property type="entry name" value="ANK_REP_REGION"/>
    <property type="match status" value="2"/>
</dbReference>
<feature type="compositionally biased region" description="Polar residues" evidence="8">
    <location>
        <begin position="80"/>
        <end position="95"/>
    </location>
</feature>
<dbReference type="SUPFAM" id="SSF48576">
    <property type="entry name" value="Terpenoid synthases"/>
    <property type="match status" value="1"/>
</dbReference>
<dbReference type="PROSITE" id="PS00444">
    <property type="entry name" value="POLYPRENYL_SYNTHASE_2"/>
    <property type="match status" value="1"/>
</dbReference>
<dbReference type="SMART" id="SM00248">
    <property type="entry name" value="ANK"/>
    <property type="match status" value="4"/>
</dbReference>
<keyword evidence="6" id="KW-0414">Isoprene biosynthesis</keyword>
<evidence type="ECO:0000313" key="10">
    <source>
        <dbReference type="Proteomes" id="UP000237631"/>
    </source>
</evidence>
<dbReference type="InterPro" id="IPR000092">
    <property type="entry name" value="Polyprenyl_synt"/>
</dbReference>
<dbReference type="OrthoDB" id="9927103at2759"/>
<evidence type="ECO:0000256" key="2">
    <source>
        <dbReference type="ARBA" id="ARBA00006706"/>
    </source>
</evidence>
<name>A0A2S6C2A8_9PEZI</name>
<dbReference type="GO" id="GO:0006744">
    <property type="term" value="P:ubiquinone biosynthetic process"/>
    <property type="evidence" value="ECO:0007669"/>
    <property type="project" value="TreeGrafter"/>
</dbReference>
<evidence type="ECO:0000256" key="8">
    <source>
        <dbReference type="SAM" id="MobiDB-lite"/>
    </source>
</evidence>
<dbReference type="EMBL" id="PNEN01000575">
    <property type="protein sequence ID" value="PPJ53836.1"/>
    <property type="molecule type" value="Genomic_DNA"/>
</dbReference>
<dbReference type="InterPro" id="IPR008949">
    <property type="entry name" value="Isoprenoid_synthase_dom_sf"/>
</dbReference>
<dbReference type="Pfam" id="PF00348">
    <property type="entry name" value="polyprenyl_synt"/>
    <property type="match status" value="1"/>
</dbReference>
<proteinExistence type="inferred from homology"/>
<protein>
    <submittedName>
        <fullName evidence="9">Uncharacterized protein</fullName>
    </submittedName>
</protein>
<dbReference type="PANTHER" id="PTHR12001:SF69">
    <property type="entry name" value="ALL TRANS-POLYPRENYL-DIPHOSPHATE SYNTHASE PDSS1"/>
    <property type="match status" value="1"/>
</dbReference>
<dbReference type="GO" id="GO:0004659">
    <property type="term" value="F:prenyltransferase activity"/>
    <property type="evidence" value="ECO:0007669"/>
    <property type="project" value="InterPro"/>
</dbReference>
<feature type="compositionally biased region" description="Basic and acidic residues" evidence="8">
    <location>
        <begin position="668"/>
        <end position="679"/>
    </location>
</feature>
<dbReference type="Gene3D" id="1.25.40.20">
    <property type="entry name" value="Ankyrin repeat-containing domain"/>
    <property type="match status" value="1"/>
</dbReference>
<dbReference type="GO" id="GO:1990234">
    <property type="term" value="C:transferase complex"/>
    <property type="evidence" value="ECO:0007669"/>
    <property type="project" value="TreeGrafter"/>
</dbReference>
<dbReference type="Proteomes" id="UP000237631">
    <property type="component" value="Unassembled WGS sequence"/>
</dbReference>
<sequence>MGIDPLRSVAKEMKFMTGNIRQLLGSGHPMLDTVSKYYTQSEGKYVRPMLVLLMSQATSLFPQRPRSQASIQEAIDTPISSPSVLADANPSSPLTAPSAETAELNSDDSVLPSQRRLAEITELIHTASLLHDDVIDHSDSRRGNPSANIEFGNKMAVLAGDFLLGRASVALARLHDPEVTELLATVIANLVEGEFMQLKNTAADERNPTWNEETITYYLQKTYLKSASLISKSCRAAALLGEHPRDVVEAAYQYGKNLGLAFQLVDDMLDYTVSGQELGKPGGADLELGLATAPLLFAWKDNKELGTLVGRKFSEKGDAQKARGIVMQSNGIEQTRALAQDYVDKAAQAIAGFPESEAKVGLKQWNNDSSNDSDDTMIEASTRLRRAILLNDVLLVQRIIRNNPHLLQNPDFADKSNTSLHLAASHGFPEICTLLISLGHDANEISRNSDYDTPLMLAARNGNYEVGTLLAKQFPRCIPFYNKQGMDALALAAQCPGSTSLIPILLQDESFPARADVQDLDGNTPLHHASASGSLKALRILLAAGANPLAKNNHDWTPLAYSQTVAAEVYFKNLIQEMEKRRQEGARASEELFRKKLAAAGGGVRLVSKQEQDEGAMGDGEDEQIIDDALKRHWSPVDRRRPGTPGGGTPVMRHEWGSPPLLGHMRTRSGDGRSRAESG</sequence>
<dbReference type="GO" id="GO:0046872">
    <property type="term" value="F:metal ion binding"/>
    <property type="evidence" value="ECO:0007669"/>
    <property type="project" value="UniProtKB-KW"/>
</dbReference>
<dbReference type="Gene3D" id="1.10.600.10">
    <property type="entry name" value="Farnesyl Diphosphate Synthase"/>
    <property type="match status" value="1"/>
</dbReference>
<evidence type="ECO:0000256" key="7">
    <source>
        <dbReference type="PROSITE-ProRule" id="PRU00023"/>
    </source>
</evidence>
<keyword evidence="7" id="KW-0040">ANK repeat</keyword>
<dbReference type="SFLD" id="SFLDS00005">
    <property type="entry name" value="Isoprenoid_Synthase_Type_I"/>
    <property type="match status" value="1"/>
</dbReference>
<gene>
    <name evidence="9" type="ORF">CBER1_03241</name>
</gene>
<dbReference type="GO" id="GO:0043386">
    <property type="term" value="P:mycotoxin biosynthetic process"/>
    <property type="evidence" value="ECO:0007669"/>
    <property type="project" value="UniProtKB-ARBA"/>
</dbReference>
<evidence type="ECO:0000256" key="1">
    <source>
        <dbReference type="ARBA" id="ARBA00001946"/>
    </source>
</evidence>
<keyword evidence="5" id="KW-0460">Magnesium</keyword>
<feature type="repeat" description="ANK" evidence="7">
    <location>
        <begin position="415"/>
        <end position="447"/>
    </location>
</feature>
<keyword evidence="10" id="KW-1185">Reference proteome</keyword>
<evidence type="ECO:0000256" key="3">
    <source>
        <dbReference type="ARBA" id="ARBA00022679"/>
    </source>
</evidence>
<dbReference type="GO" id="GO:0008299">
    <property type="term" value="P:isoprenoid biosynthetic process"/>
    <property type="evidence" value="ECO:0007669"/>
    <property type="project" value="UniProtKB-KW"/>
</dbReference>
<dbReference type="InterPro" id="IPR033749">
    <property type="entry name" value="Polyprenyl_synt_CS"/>
</dbReference>